<dbReference type="PATRIC" id="fig|1454003.3.peg.1543"/>
<comment type="subcellular location">
    <subcellularLocation>
        <location evidence="1">Membrane</location>
        <topology evidence="1">Multi-pass membrane protein</topology>
    </subcellularLocation>
</comment>
<dbReference type="InterPro" id="IPR036291">
    <property type="entry name" value="NAD(P)-bd_dom_sf"/>
</dbReference>
<dbReference type="InterPro" id="IPR006153">
    <property type="entry name" value="Cation/H_exchanger_TM"/>
</dbReference>
<dbReference type="SUPFAM" id="SSF51735">
    <property type="entry name" value="NAD(P)-binding Rossmann-fold domains"/>
    <property type="match status" value="1"/>
</dbReference>
<dbReference type="PROSITE" id="PS51201">
    <property type="entry name" value="RCK_N"/>
    <property type="match status" value="1"/>
</dbReference>
<dbReference type="GO" id="GO:0015297">
    <property type="term" value="F:antiporter activity"/>
    <property type="evidence" value="ECO:0007669"/>
    <property type="project" value="InterPro"/>
</dbReference>
<dbReference type="GO" id="GO:0006813">
    <property type="term" value="P:potassium ion transport"/>
    <property type="evidence" value="ECO:0007669"/>
    <property type="project" value="InterPro"/>
</dbReference>
<evidence type="ECO:0000259" key="8">
    <source>
        <dbReference type="PROSITE" id="PS51201"/>
    </source>
</evidence>
<evidence type="ECO:0000256" key="2">
    <source>
        <dbReference type="ARBA" id="ARBA00005551"/>
    </source>
</evidence>
<dbReference type="Proteomes" id="UP000021816">
    <property type="component" value="Unassembled WGS sequence"/>
</dbReference>
<proteinExistence type="inferred from homology"/>
<feature type="transmembrane region" description="Helical" evidence="7">
    <location>
        <begin position="6"/>
        <end position="23"/>
    </location>
</feature>
<dbReference type="AlphaFoldDB" id="A0A011QPT5"/>
<feature type="domain" description="RCK N-terminal" evidence="8">
    <location>
        <begin position="411"/>
        <end position="538"/>
    </location>
</feature>
<dbReference type="InterPro" id="IPR003148">
    <property type="entry name" value="RCK_N"/>
</dbReference>
<dbReference type="Gene3D" id="1.20.1530.20">
    <property type="match status" value="1"/>
</dbReference>
<evidence type="ECO:0000256" key="6">
    <source>
        <dbReference type="ARBA" id="ARBA00023136"/>
    </source>
</evidence>
<feature type="transmembrane region" description="Helical" evidence="7">
    <location>
        <begin position="85"/>
        <end position="108"/>
    </location>
</feature>
<reference evidence="9 10" key="1">
    <citation type="submission" date="2014-02" db="EMBL/GenBank/DDBJ databases">
        <title>Expanding our view of genomic diversity in Candidatus Accumulibacter clades.</title>
        <authorList>
            <person name="Skennerton C.T."/>
            <person name="Barr J.J."/>
            <person name="Slater F.R."/>
            <person name="Bond P.L."/>
            <person name="Tyson G.W."/>
        </authorList>
    </citation>
    <scope>NUCLEOTIDE SEQUENCE [LARGE SCALE GENOMIC DNA]</scope>
    <source>
        <strain evidence="10">BA-92</strain>
    </source>
</reference>
<gene>
    <name evidence="9" type="primary">kefC_2</name>
    <name evidence="9" type="ORF">AW10_01497</name>
</gene>
<dbReference type="Pfam" id="PF00999">
    <property type="entry name" value="Na_H_Exchanger"/>
    <property type="match status" value="1"/>
</dbReference>
<dbReference type="Pfam" id="PF02254">
    <property type="entry name" value="TrkA_N"/>
    <property type="match status" value="1"/>
</dbReference>
<dbReference type="GO" id="GO:1902600">
    <property type="term" value="P:proton transmembrane transport"/>
    <property type="evidence" value="ECO:0007669"/>
    <property type="project" value="InterPro"/>
</dbReference>
<dbReference type="PANTHER" id="PTHR42751">
    <property type="entry name" value="SODIUM/HYDROGEN EXCHANGER FAMILY/TRKA DOMAIN PROTEIN"/>
    <property type="match status" value="1"/>
</dbReference>
<feature type="transmembrane region" description="Helical" evidence="7">
    <location>
        <begin position="216"/>
        <end position="238"/>
    </location>
</feature>
<dbReference type="InterPro" id="IPR038770">
    <property type="entry name" value="Na+/solute_symporter_sf"/>
</dbReference>
<keyword evidence="5 7" id="KW-1133">Transmembrane helix</keyword>
<dbReference type="GO" id="GO:0016020">
    <property type="term" value="C:membrane"/>
    <property type="evidence" value="ECO:0007669"/>
    <property type="project" value="UniProtKB-SubCell"/>
</dbReference>
<feature type="transmembrane region" description="Helical" evidence="7">
    <location>
        <begin position="56"/>
        <end position="73"/>
    </location>
</feature>
<name>A0A011QPT5_9PROT</name>
<dbReference type="PANTHER" id="PTHR42751:SF3">
    <property type="entry name" value="SODIUM_GLUTAMATE SYMPORTER"/>
    <property type="match status" value="1"/>
</dbReference>
<evidence type="ECO:0000313" key="10">
    <source>
        <dbReference type="Proteomes" id="UP000021816"/>
    </source>
</evidence>
<keyword evidence="3" id="KW-0813">Transport</keyword>
<evidence type="ECO:0000313" key="9">
    <source>
        <dbReference type="EMBL" id="EXI80884.1"/>
    </source>
</evidence>
<evidence type="ECO:0000256" key="3">
    <source>
        <dbReference type="ARBA" id="ARBA00022448"/>
    </source>
</evidence>
<feature type="transmembrane region" description="Helical" evidence="7">
    <location>
        <begin position="146"/>
        <end position="166"/>
    </location>
</feature>
<feature type="transmembrane region" description="Helical" evidence="7">
    <location>
        <begin position="114"/>
        <end position="134"/>
    </location>
</feature>
<dbReference type="EMBL" id="JEMX01000028">
    <property type="protein sequence ID" value="EXI80884.1"/>
    <property type="molecule type" value="Genomic_DNA"/>
</dbReference>
<dbReference type="STRING" id="1454003.AW10_01497"/>
<keyword evidence="4 7" id="KW-0812">Transmembrane</keyword>
<evidence type="ECO:0000256" key="7">
    <source>
        <dbReference type="SAM" id="Phobius"/>
    </source>
</evidence>
<evidence type="ECO:0000256" key="1">
    <source>
        <dbReference type="ARBA" id="ARBA00004141"/>
    </source>
</evidence>
<feature type="transmembrane region" description="Helical" evidence="7">
    <location>
        <begin position="30"/>
        <end position="50"/>
    </location>
</feature>
<comment type="caution">
    <text evidence="9">The sequence shown here is derived from an EMBL/GenBank/DDBJ whole genome shotgun (WGS) entry which is preliminary data.</text>
</comment>
<evidence type="ECO:0000256" key="4">
    <source>
        <dbReference type="ARBA" id="ARBA00022692"/>
    </source>
</evidence>
<keyword evidence="6 7" id="KW-0472">Membrane</keyword>
<protein>
    <submittedName>
        <fullName evidence="9">K(+)/H(+) antiporter</fullName>
    </submittedName>
</protein>
<sequence>MYEPFAELSLLLLIAAAVGALAVRLRQPVLIAYIVVGIAVGPAGLELVKAHDQIDLLAQIGVAVLLFLVGLKLDLPHVRNIGPVALATGLGQLAFTIIIGFVLVLALGRDWLTALYVAVALTFSSTIIIIKLLSDKREMDSLHGRIAIGFLIVQDIAVVLAMMAMSALRSMGDGETSWLLVAGSIGLRVLAAAFLLYVLMRYLLPPLLDLMARSQELLLIFAIAWGTGLAALGEWAGFSKEAGAFLAGFSLASTHFRDAVGARLTGIRDFLLLFFFIDLGAKLDFSTLGAELWPAAVLSLFVLVGNPLIVMAIMGYMGYRKRTGFMAGLTVAQISEFSIIFIAMGISLGHVGSGALGLTTLVGVVTITLSTYMILYSHPLYERLAPWLGGFERRRPFRELAVAKERHDLKEADVIIFGLGRYGGRLALGLKEAGMSVLGVEFDPEVARAMRRQGIAVRYGDGTTSEFLESLPLAQTRWVISTFPDPASNRDLLRSLREHHYGGEIAVVAREESEGLALKQLGVPTILYPMRNAVDYVVAAITDLIGPKEKTP</sequence>
<dbReference type="Gene3D" id="3.40.50.720">
    <property type="entry name" value="NAD(P)-binding Rossmann-like Domain"/>
    <property type="match status" value="1"/>
</dbReference>
<feature type="transmembrane region" description="Helical" evidence="7">
    <location>
        <begin position="354"/>
        <end position="375"/>
    </location>
</feature>
<feature type="transmembrane region" description="Helical" evidence="7">
    <location>
        <begin position="178"/>
        <end position="204"/>
    </location>
</feature>
<accession>A0A011QPT5</accession>
<evidence type="ECO:0000256" key="5">
    <source>
        <dbReference type="ARBA" id="ARBA00022989"/>
    </source>
</evidence>
<comment type="similarity">
    <text evidence="2">Belongs to the monovalent cation:proton antiporter 2 (CPA2) transporter (TC 2.A.37) family.</text>
</comment>
<feature type="transmembrane region" description="Helical" evidence="7">
    <location>
        <begin position="325"/>
        <end position="348"/>
    </location>
</feature>
<feature type="transmembrane region" description="Helical" evidence="7">
    <location>
        <begin position="292"/>
        <end position="313"/>
    </location>
</feature>
<organism evidence="9 10">
    <name type="scientific">Candidatus Accumulibacter appositus</name>
    <dbReference type="NCBI Taxonomy" id="1454003"/>
    <lineage>
        <taxon>Bacteria</taxon>
        <taxon>Pseudomonadati</taxon>
        <taxon>Pseudomonadota</taxon>
        <taxon>Betaproteobacteria</taxon>
        <taxon>Candidatus Accumulibacter</taxon>
    </lineage>
</organism>